<reference evidence="1 2" key="1">
    <citation type="submission" date="2021-01" db="EMBL/GenBank/DDBJ databases">
        <title>Actinoplanes sp. nov. LDG1-01 isolated from lichen.</title>
        <authorList>
            <person name="Saeng-In P."/>
            <person name="Phongsopitanun W."/>
            <person name="Kanchanasin P."/>
            <person name="Yuki M."/>
            <person name="Kudo T."/>
            <person name="Ohkuma M."/>
            <person name="Tanasupawat S."/>
        </authorList>
    </citation>
    <scope>NUCLEOTIDE SEQUENCE [LARGE SCALE GENOMIC DNA]</scope>
    <source>
        <strain evidence="1 2">LDG1-01</strain>
    </source>
</reference>
<proteinExistence type="predicted"/>
<evidence type="ECO:0000313" key="2">
    <source>
        <dbReference type="Proteomes" id="UP000598996"/>
    </source>
</evidence>
<comment type="caution">
    <text evidence="1">The sequence shown here is derived from an EMBL/GenBank/DDBJ whole genome shotgun (WGS) entry which is preliminary data.</text>
</comment>
<dbReference type="Proteomes" id="UP000598996">
    <property type="component" value="Unassembled WGS sequence"/>
</dbReference>
<sequence length="78" mass="8284">MDTVAQQLTRLVGDRLVFIVAARSGVWPGTLQKYLSGEELPADSAPLTAVGTACGADEAQLAELVDAWNRQSRPSADQ</sequence>
<evidence type="ECO:0008006" key="3">
    <source>
        <dbReference type="Google" id="ProtNLM"/>
    </source>
</evidence>
<dbReference type="RefSeq" id="WP_202996091.1">
    <property type="nucleotide sequence ID" value="NZ_JAENHO010000011.1"/>
</dbReference>
<name>A0ABS1VY18_9ACTN</name>
<organism evidence="1 2">
    <name type="scientific">Paractinoplanes lichenicola</name>
    <dbReference type="NCBI Taxonomy" id="2802976"/>
    <lineage>
        <taxon>Bacteria</taxon>
        <taxon>Bacillati</taxon>
        <taxon>Actinomycetota</taxon>
        <taxon>Actinomycetes</taxon>
        <taxon>Micromonosporales</taxon>
        <taxon>Micromonosporaceae</taxon>
        <taxon>Paractinoplanes</taxon>
    </lineage>
</organism>
<protein>
    <recommendedName>
        <fullName evidence="3">Transcriptional regulator</fullName>
    </recommendedName>
</protein>
<dbReference type="EMBL" id="JAENHO010000011">
    <property type="protein sequence ID" value="MBL7259387.1"/>
    <property type="molecule type" value="Genomic_DNA"/>
</dbReference>
<gene>
    <name evidence="1" type="ORF">JKJ07_34240</name>
</gene>
<evidence type="ECO:0000313" key="1">
    <source>
        <dbReference type="EMBL" id="MBL7259387.1"/>
    </source>
</evidence>
<accession>A0ABS1VY18</accession>
<keyword evidence="2" id="KW-1185">Reference proteome</keyword>